<dbReference type="RefSeq" id="WP_110022264.1">
    <property type="nucleotide sequence ID" value="NZ_PDNZ01000001.1"/>
</dbReference>
<feature type="transmembrane region" description="Helical" evidence="1">
    <location>
        <begin position="32"/>
        <end position="52"/>
    </location>
</feature>
<keyword evidence="1" id="KW-0472">Membrane</keyword>
<dbReference type="EMBL" id="PDNZ01000001">
    <property type="protein sequence ID" value="PWW83384.1"/>
    <property type="molecule type" value="Genomic_DNA"/>
</dbReference>
<sequence length="98" mass="11033">MKEIRTSSLHSLFVFGLPIIITAIYTKVENSIGPVVFVYSIVGGILFGLTWIKTLIKKLNRVVGLIIGIPIMIVGIVLLFNFFIWVSWIMGEMDYSLL</sequence>
<evidence type="ECO:0000313" key="2">
    <source>
        <dbReference type="EMBL" id="PWW83384.1"/>
    </source>
</evidence>
<proteinExistence type="predicted"/>
<keyword evidence="3" id="KW-1185">Reference proteome</keyword>
<feature type="transmembrane region" description="Helical" evidence="1">
    <location>
        <begin position="7"/>
        <end position="26"/>
    </location>
</feature>
<name>A0A317T9M5_9CHLB</name>
<keyword evidence="1" id="KW-0812">Transmembrane</keyword>
<dbReference type="Proteomes" id="UP000246278">
    <property type="component" value="Unassembled WGS sequence"/>
</dbReference>
<feature type="transmembrane region" description="Helical" evidence="1">
    <location>
        <begin position="64"/>
        <end position="88"/>
    </location>
</feature>
<reference evidence="3" key="1">
    <citation type="submission" date="2017-10" db="EMBL/GenBank/DDBJ databases">
        <authorList>
            <person name="Gaisin V.A."/>
            <person name="Rysina M.S."/>
            <person name="Grouzdev D.S."/>
        </authorList>
    </citation>
    <scope>NUCLEOTIDE SEQUENCE [LARGE SCALE GENOMIC DNA]</scope>
    <source>
        <strain evidence="3">V1</strain>
    </source>
</reference>
<accession>A0A317T9M5</accession>
<dbReference type="AlphaFoldDB" id="A0A317T9M5"/>
<evidence type="ECO:0000256" key="1">
    <source>
        <dbReference type="SAM" id="Phobius"/>
    </source>
</evidence>
<comment type="caution">
    <text evidence="2">The sequence shown here is derived from an EMBL/GenBank/DDBJ whole genome shotgun (WGS) entry which is preliminary data.</text>
</comment>
<gene>
    <name evidence="2" type="ORF">CR164_02210</name>
</gene>
<evidence type="ECO:0000313" key="3">
    <source>
        <dbReference type="Proteomes" id="UP000246278"/>
    </source>
</evidence>
<organism evidence="2 3">
    <name type="scientific">Prosthecochloris marina</name>
    <dbReference type="NCBI Taxonomy" id="2017681"/>
    <lineage>
        <taxon>Bacteria</taxon>
        <taxon>Pseudomonadati</taxon>
        <taxon>Chlorobiota</taxon>
        <taxon>Chlorobiia</taxon>
        <taxon>Chlorobiales</taxon>
        <taxon>Chlorobiaceae</taxon>
        <taxon>Prosthecochloris</taxon>
    </lineage>
</organism>
<keyword evidence="1" id="KW-1133">Transmembrane helix</keyword>
<protein>
    <submittedName>
        <fullName evidence="2">Uncharacterized protein</fullName>
    </submittedName>
</protein>